<evidence type="ECO:0008006" key="5">
    <source>
        <dbReference type="Google" id="ProtNLM"/>
    </source>
</evidence>
<dbReference type="Pfam" id="PF23622">
    <property type="entry name" value="LRR_At1g61320_AtMIF1"/>
    <property type="match status" value="1"/>
</dbReference>
<dbReference type="SUPFAM" id="SSF81383">
    <property type="entry name" value="F-box domain"/>
    <property type="match status" value="1"/>
</dbReference>
<protein>
    <recommendedName>
        <fullName evidence="5">F-box domain-containing protein</fullName>
    </recommendedName>
</protein>
<reference evidence="3 4" key="1">
    <citation type="submission" date="2024-03" db="EMBL/GenBank/DDBJ databases">
        <authorList>
            <person name="Gkanogiannis A."/>
            <person name="Becerra Lopez-Lavalle L."/>
        </authorList>
    </citation>
    <scope>NUCLEOTIDE SEQUENCE [LARGE SCALE GENOMIC DNA]</scope>
</reference>
<evidence type="ECO:0000313" key="4">
    <source>
        <dbReference type="Proteomes" id="UP001642487"/>
    </source>
</evidence>
<dbReference type="PANTHER" id="PTHR34145:SF28">
    <property type="entry name" value="F-BOX DOMAIN-CONTAINING PROTEIN"/>
    <property type="match status" value="1"/>
</dbReference>
<dbReference type="Proteomes" id="UP001642487">
    <property type="component" value="Chromosome 6"/>
</dbReference>
<keyword evidence="4" id="KW-1185">Reference proteome</keyword>
<dbReference type="PANTHER" id="PTHR34145">
    <property type="entry name" value="OS02G0105600 PROTEIN"/>
    <property type="match status" value="1"/>
</dbReference>
<gene>
    <name evidence="3" type="ORF">CITCOLO1_LOCUS16916</name>
</gene>
<evidence type="ECO:0000259" key="2">
    <source>
        <dbReference type="Pfam" id="PF24758"/>
    </source>
</evidence>
<feature type="domain" description="F-box/LRR-repeat protein 15/At3g58940/PEG3-like LRR" evidence="2">
    <location>
        <begin position="157"/>
        <end position="247"/>
    </location>
</feature>
<dbReference type="SUPFAM" id="SSF52047">
    <property type="entry name" value="RNI-like"/>
    <property type="match status" value="1"/>
</dbReference>
<sequence length="487" mass="56706">MIWLMSKAYLYGLTMLPLVLPLRRKRKRNDIENMDGIRKKQSQGVKKVEQEVELVDAISELPESVIHHILSFLRSAKEAARTRILSKKWIDIWKSYSVLTFDERFFLKTEAHLSSDKRRQMFIDSIDNSLRSHLTQNLGIYKLVLRITPKLVPYLRWWVDMAGENGLVELDIHVEITRQRYIVPPFMHSIKTLTGLRLHGLNCSSFKASEFNNLQNLYLRRLQLDQQIIQKLVSTSPLLMDLRIKRISRTKKLADFGVLYILEEVDITGPIMTDTFHNRLLFSFPILEKLDLSRCKKFKNIEISNAKLRSLRLRSCNRLKVVDIDTLTPCSLDYKGHHMVSVLGRLHLNEAEFPLDVIIHDESKEIFLPPCPNLKLHVIKPSTDAKDLLDDLLAKGHPERIIVASSSSSEVWKAFHGIEREADPSYINSNRKCWRHFLEDAKIMNIAGVEDISSWFNCQDQRTIMQLHWEPSMHFGEVSHHKKVMKG</sequence>
<dbReference type="InterPro" id="IPR032675">
    <property type="entry name" value="LRR_dom_sf"/>
</dbReference>
<organism evidence="3 4">
    <name type="scientific">Citrullus colocynthis</name>
    <name type="common">colocynth</name>
    <dbReference type="NCBI Taxonomy" id="252529"/>
    <lineage>
        <taxon>Eukaryota</taxon>
        <taxon>Viridiplantae</taxon>
        <taxon>Streptophyta</taxon>
        <taxon>Embryophyta</taxon>
        <taxon>Tracheophyta</taxon>
        <taxon>Spermatophyta</taxon>
        <taxon>Magnoliopsida</taxon>
        <taxon>eudicotyledons</taxon>
        <taxon>Gunneridae</taxon>
        <taxon>Pentapetalae</taxon>
        <taxon>rosids</taxon>
        <taxon>fabids</taxon>
        <taxon>Cucurbitales</taxon>
        <taxon>Cucurbitaceae</taxon>
        <taxon>Benincaseae</taxon>
        <taxon>Citrullus</taxon>
    </lineage>
</organism>
<evidence type="ECO:0000313" key="3">
    <source>
        <dbReference type="EMBL" id="CAK9324675.1"/>
    </source>
</evidence>
<dbReference type="InterPro" id="IPR055357">
    <property type="entry name" value="LRR_At1g61320_AtMIF1"/>
</dbReference>
<proteinExistence type="predicted"/>
<feature type="domain" description="At1g61320/AtMIF1 LRR" evidence="1">
    <location>
        <begin position="256"/>
        <end position="342"/>
    </location>
</feature>
<name>A0ABP0YVW1_9ROSI</name>
<dbReference type="Pfam" id="PF24758">
    <property type="entry name" value="LRR_At5g56370"/>
    <property type="match status" value="1"/>
</dbReference>
<dbReference type="Gene3D" id="3.80.10.10">
    <property type="entry name" value="Ribonuclease Inhibitor"/>
    <property type="match status" value="1"/>
</dbReference>
<dbReference type="InterPro" id="IPR036047">
    <property type="entry name" value="F-box-like_dom_sf"/>
</dbReference>
<dbReference type="InterPro" id="IPR055411">
    <property type="entry name" value="LRR_FXL15/At3g58940/PEG3-like"/>
</dbReference>
<accession>A0ABP0YVW1</accession>
<dbReference type="InterPro" id="IPR053772">
    <property type="entry name" value="At1g61320/At1g61330-like"/>
</dbReference>
<evidence type="ECO:0000259" key="1">
    <source>
        <dbReference type="Pfam" id="PF23622"/>
    </source>
</evidence>
<dbReference type="EMBL" id="OZ021740">
    <property type="protein sequence ID" value="CAK9324675.1"/>
    <property type="molecule type" value="Genomic_DNA"/>
</dbReference>